<name>A0A376AB44_9HYPH</name>
<evidence type="ECO:0000313" key="3">
    <source>
        <dbReference type="Proteomes" id="UP000254764"/>
    </source>
</evidence>
<evidence type="ECO:0008006" key="4">
    <source>
        <dbReference type="Google" id="ProtNLM"/>
    </source>
</evidence>
<dbReference type="AlphaFoldDB" id="A0A376AB44"/>
<evidence type="ECO:0000256" key="1">
    <source>
        <dbReference type="SAM" id="SignalP"/>
    </source>
</evidence>
<gene>
    <name evidence="2" type="ORF">RHIZ70_734</name>
</gene>
<feature type="chain" id="PRO_5016723706" description="DUF2946 domain-containing protein" evidence="1">
    <location>
        <begin position="24"/>
        <end position="120"/>
    </location>
</feature>
<keyword evidence="3" id="KW-1185">Reference proteome</keyword>
<dbReference type="EMBL" id="UEYP01000016">
    <property type="protein sequence ID" value="SSC65026.1"/>
    <property type="molecule type" value="Genomic_DNA"/>
</dbReference>
<organism evidence="2 3">
    <name type="scientific">Ciceribacter selenitireducens ATCC BAA-1503</name>
    <dbReference type="NCBI Taxonomy" id="1336235"/>
    <lineage>
        <taxon>Bacteria</taxon>
        <taxon>Pseudomonadati</taxon>
        <taxon>Pseudomonadota</taxon>
        <taxon>Alphaproteobacteria</taxon>
        <taxon>Hyphomicrobiales</taxon>
        <taxon>Rhizobiaceae</taxon>
        <taxon>Ciceribacter</taxon>
    </lineage>
</organism>
<accession>A0A376AB44</accession>
<proteinExistence type="predicted"/>
<evidence type="ECO:0000313" key="2">
    <source>
        <dbReference type="EMBL" id="SSC65026.1"/>
    </source>
</evidence>
<sequence length="120" mass="12329">MIRALCVVALLAVGFGHRSPAFAVSLLSAEEVAAMTLPDGTLPELCLPVDGQAGKGQFTAAPCDACVISASVLLPTPADITGKRLSAASEVQLPPHVEAFHRQLFPPNAAPRAPPRPALA</sequence>
<dbReference type="Proteomes" id="UP000254764">
    <property type="component" value="Unassembled WGS sequence"/>
</dbReference>
<keyword evidence="1" id="KW-0732">Signal</keyword>
<reference evidence="3" key="1">
    <citation type="submission" date="2018-07" db="EMBL/GenBank/DDBJ databases">
        <authorList>
            <person name="Peiro R."/>
            <person name="Begona"/>
            <person name="Cbmso G."/>
            <person name="Lopez M."/>
            <person name="Gonzalez S."/>
        </authorList>
    </citation>
    <scope>NUCLEOTIDE SEQUENCE [LARGE SCALE GENOMIC DNA]</scope>
</reference>
<feature type="signal peptide" evidence="1">
    <location>
        <begin position="1"/>
        <end position="23"/>
    </location>
</feature>
<protein>
    <recommendedName>
        <fullName evidence="4">DUF2946 domain-containing protein</fullName>
    </recommendedName>
</protein>